<dbReference type="Gene3D" id="2.30.29.30">
    <property type="entry name" value="Pleckstrin-homology domain (PH domain)/Phosphotyrosine-binding domain (PTB)"/>
    <property type="match status" value="2"/>
</dbReference>
<evidence type="ECO:0000313" key="6">
    <source>
        <dbReference type="Proteomes" id="UP001347796"/>
    </source>
</evidence>
<evidence type="ECO:0000256" key="2">
    <source>
        <dbReference type="PROSITE-ProRule" id="PRU00168"/>
    </source>
</evidence>
<dbReference type="Gene3D" id="1.10.840.10">
    <property type="entry name" value="Ras guanine-nucleotide exchange factors catalytic domain"/>
    <property type="match status" value="1"/>
</dbReference>
<dbReference type="InterPro" id="IPR036964">
    <property type="entry name" value="RASGEF_cat_dom_sf"/>
</dbReference>
<dbReference type="SMART" id="SM00147">
    <property type="entry name" value="RasGEF"/>
    <property type="match status" value="1"/>
</dbReference>
<keyword evidence="6" id="KW-1185">Reference proteome</keyword>
<feature type="compositionally biased region" description="Polar residues" evidence="3">
    <location>
        <begin position="114"/>
        <end position="125"/>
    </location>
</feature>
<protein>
    <recommendedName>
        <fullName evidence="4">Ras-GEF domain-containing protein</fullName>
    </recommendedName>
</protein>
<dbReference type="Pfam" id="PF00617">
    <property type="entry name" value="RasGEF"/>
    <property type="match status" value="1"/>
</dbReference>
<dbReference type="GO" id="GO:0005085">
    <property type="term" value="F:guanyl-nucleotide exchange factor activity"/>
    <property type="evidence" value="ECO:0007669"/>
    <property type="project" value="UniProtKB-KW"/>
</dbReference>
<dbReference type="InterPro" id="IPR001895">
    <property type="entry name" value="RASGEF_cat_dom"/>
</dbReference>
<dbReference type="InterPro" id="IPR023578">
    <property type="entry name" value="Ras_GEF_dom_sf"/>
</dbReference>
<comment type="caution">
    <text evidence="5">The sequence shown here is derived from an EMBL/GenBank/DDBJ whole genome shotgun (WGS) entry which is preliminary data.</text>
</comment>
<proteinExistence type="predicted"/>
<dbReference type="EMBL" id="JAZGQO010000006">
    <property type="protein sequence ID" value="KAK6186334.1"/>
    <property type="molecule type" value="Genomic_DNA"/>
</dbReference>
<evidence type="ECO:0000256" key="1">
    <source>
        <dbReference type="ARBA" id="ARBA00022658"/>
    </source>
</evidence>
<dbReference type="InterPro" id="IPR008937">
    <property type="entry name" value="Ras-like_GEF"/>
</dbReference>
<accession>A0AAN8K822</accession>
<dbReference type="InterPro" id="IPR019748">
    <property type="entry name" value="FERM_central"/>
</dbReference>
<dbReference type="InterPro" id="IPR011993">
    <property type="entry name" value="PH-like_dom_sf"/>
</dbReference>
<dbReference type="Proteomes" id="UP001347796">
    <property type="component" value="Unassembled WGS sequence"/>
</dbReference>
<sequence length="846" mass="97049">MLAREGGLKLNKEISWTVHVYYKNRTPLTNFDSLLKKCLPRNRSCRLKRRKSSKKRNRKRYMYRPVSLKIKKCQLTKLKELVVSGELPCTKEESATLAGIQLHIEEAWPEEDSTSQTPGQNNLPKSPNVDKSKKEDEHEWRENLRKKKELIKLNRAQRITSTRRKGKLVRQLMCASDNELECLEDCDLARFLPPEYTTSKKVRELIKEKKKTLWHTSYYENELKLKQLYVKICKNLPSYGSKIFQVKEVLRGNTQKKVPRLLAVSCDKIVLLDSKTKAIAKSQNIRDLEDWLTGSGKTHDGLVLEFRGNKPWTLNMATIENLKSVTAAIWEALDLDGRFLNNGTLHRDSLEFDFQCRQFTLRPELNTFSKYSAELEQLQKMLHFPEEVALLMTKTEHELFMSVSPAQYVRHITVDLTRSSDSRTGLCVEDLIQRFNEVSTWITQTIITQATHEDRKAVLSCILRLAVYCWVLGNFNSAVEILAGLKSEKLKPFWLSIGDEDVSLLHSLSDVLLTREPSPVYREAVARALDIPYCQVVPFFGGFLRDLKAIFMGVPSIIVLPSEENQSLEFVSDYNGEDRFMTRIGVGGLINMDKLRQTHIVLNDLHLFHHHAENQKKLISTDKDKEQLNSPINDEDTADSDYELELDGYEPIRPLNSEHEVMIITPKLSKLNHHWLQCMNHGSTAIQWEEDSGRSCICFLKLEIDNATLTWRKPAWSALKGTGQDYSLRGDDDSISTSLLAARYSNGEDICDNLEEGYLDVRCIKDILIGDDTVDLGSISKRHGLENLTHKANGITILYGAYMAENRKLHFIAPEHTANIWCKGLNSLVATAKRLQVRSVFFFVTL</sequence>
<gene>
    <name evidence="5" type="ORF">SNE40_008387</name>
</gene>
<dbReference type="GO" id="GO:0005886">
    <property type="term" value="C:plasma membrane"/>
    <property type="evidence" value="ECO:0007669"/>
    <property type="project" value="TreeGrafter"/>
</dbReference>
<feature type="region of interest" description="Disordered" evidence="3">
    <location>
        <begin position="109"/>
        <end position="141"/>
    </location>
</feature>
<evidence type="ECO:0000313" key="5">
    <source>
        <dbReference type="EMBL" id="KAK6186334.1"/>
    </source>
</evidence>
<dbReference type="PANTHER" id="PTHR23113">
    <property type="entry name" value="GUANINE NUCLEOTIDE EXCHANGE FACTOR"/>
    <property type="match status" value="1"/>
</dbReference>
<feature type="compositionally biased region" description="Basic and acidic residues" evidence="3">
    <location>
        <begin position="128"/>
        <end position="141"/>
    </location>
</feature>
<dbReference type="PROSITE" id="PS50009">
    <property type="entry name" value="RASGEF_CAT"/>
    <property type="match status" value="1"/>
</dbReference>
<dbReference type="Pfam" id="PF00373">
    <property type="entry name" value="FERM_M"/>
    <property type="match status" value="1"/>
</dbReference>
<dbReference type="CDD" id="cd14473">
    <property type="entry name" value="FERM_B-lobe"/>
    <property type="match status" value="1"/>
</dbReference>
<organism evidence="5 6">
    <name type="scientific">Patella caerulea</name>
    <name type="common">Rayed Mediterranean limpet</name>
    <dbReference type="NCBI Taxonomy" id="87958"/>
    <lineage>
        <taxon>Eukaryota</taxon>
        <taxon>Metazoa</taxon>
        <taxon>Spiralia</taxon>
        <taxon>Lophotrochozoa</taxon>
        <taxon>Mollusca</taxon>
        <taxon>Gastropoda</taxon>
        <taxon>Patellogastropoda</taxon>
        <taxon>Patelloidea</taxon>
        <taxon>Patellidae</taxon>
        <taxon>Patella</taxon>
    </lineage>
</organism>
<dbReference type="PANTHER" id="PTHR23113:SF368">
    <property type="entry name" value="CELL DIVISION CONTROL PROTEIN 25"/>
    <property type="match status" value="1"/>
</dbReference>
<dbReference type="SUPFAM" id="SSF50729">
    <property type="entry name" value="PH domain-like"/>
    <property type="match status" value="1"/>
</dbReference>
<name>A0AAN8K822_PATCE</name>
<reference evidence="5 6" key="1">
    <citation type="submission" date="2024-01" db="EMBL/GenBank/DDBJ databases">
        <title>The genome of the rayed Mediterranean limpet Patella caerulea (Linnaeus, 1758).</title>
        <authorList>
            <person name="Anh-Thu Weber A."/>
            <person name="Halstead-Nussloch G."/>
        </authorList>
    </citation>
    <scope>NUCLEOTIDE SEQUENCE [LARGE SCALE GENOMIC DNA]</scope>
    <source>
        <strain evidence="5">AATW-2023a</strain>
        <tissue evidence="5">Whole specimen</tissue>
    </source>
</reference>
<keyword evidence="1 2" id="KW-0344">Guanine-nucleotide releasing factor</keyword>
<dbReference type="GO" id="GO:0007265">
    <property type="term" value="P:Ras protein signal transduction"/>
    <property type="evidence" value="ECO:0007669"/>
    <property type="project" value="TreeGrafter"/>
</dbReference>
<evidence type="ECO:0000256" key="3">
    <source>
        <dbReference type="SAM" id="MobiDB-lite"/>
    </source>
</evidence>
<feature type="domain" description="Ras-GEF" evidence="4">
    <location>
        <begin position="384"/>
        <end position="642"/>
    </location>
</feature>
<dbReference type="AlphaFoldDB" id="A0AAN8K822"/>
<evidence type="ECO:0000259" key="4">
    <source>
        <dbReference type="PROSITE" id="PS50009"/>
    </source>
</evidence>
<dbReference type="SUPFAM" id="SSF48366">
    <property type="entry name" value="Ras GEF"/>
    <property type="match status" value="1"/>
</dbReference>